<accession>A0A284VL76</accession>
<dbReference type="AlphaFoldDB" id="A0A284VL76"/>
<evidence type="ECO:0000313" key="2">
    <source>
        <dbReference type="Proteomes" id="UP000218615"/>
    </source>
</evidence>
<dbReference type="OrthoDB" id="93800at2157"/>
<dbReference type="RefSeq" id="WP_179293809.1">
    <property type="nucleotide sequence ID" value="NZ_FZMP01000057.1"/>
</dbReference>
<dbReference type="EMBL" id="FZMP01000057">
    <property type="protein sequence ID" value="SNQ59973.1"/>
    <property type="molecule type" value="Genomic_DNA"/>
</dbReference>
<sequence length="46" mass="5097">MHHPLQKARFAGIPLREMIAIAAGKGIPFQYSLDDLNEDMLSAESL</sequence>
<name>A0A284VL76_9EURY</name>
<proteinExistence type="predicted"/>
<reference evidence="2" key="1">
    <citation type="submission" date="2017-06" db="EMBL/GenBank/DDBJ databases">
        <authorList>
            <person name="Cremers G."/>
        </authorList>
    </citation>
    <scope>NUCLEOTIDE SEQUENCE [LARGE SCALE GENOMIC DNA]</scope>
</reference>
<organism evidence="1 2">
    <name type="scientific">Candidatus Methanoperedens nitratireducens</name>
    <dbReference type="NCBI Taxonomy" id="1392998"/>
    <lineage>
        <taxon>Archaea</taxon>
        <taxon>Methanobacteriati</taxon>
        <taxon>Methanobacteriota</taxon>
        <taxon>Stenosarchaea group</taxon>
        <taxon>Methanomicrobia</taxon>
        <taxon>Methanosarcinales</taxon>
        <taxon>ANME-2 cluster</taxon>
        <taxon>Candidatus Methanoperedentaceae</taxon>
        <taxon>Candidatus Methanoperedens</taxon>
    </lineage>
</organism>
<keyword evidence="2" id="KW-1185">Reference proteome</keyword>
<gene>
    <name evidence="1" type="ORF">MNV_150001</name>
</gene>
<evidence type="ECO:0000313" key="1">
    <source>
        <dbReference type="EMBL" id="SNQ59973.1"/>
    </source>
</evidence>
<protein>
    <submittedName>
        <fullName evidence="1">Uncharacterized protein</fullName>
    </submittedName>
</protein>
<dbReference type="Proteomes" id="UP000218615">
    <property type="component" value="Unassembled WGS sequence"/>
</dbReference>